<evidence type="ECO:0000259" key="1">
    <source>
        <dbReference type="Pfam" id="PF08818"/>
    </source>
</evidence>
<proteinExistence type="predicted"/>
<accession>A0A939DDZ0</accession>
<dbReference type="AlphaFoldDB" id="A0A939DDZ0"/>
<feature type="domain" description="YdhG-like" evidence="1">
    <location>
        <begin position="17"/>
        <end position="114"/>
    </location>
</feature>
<name>A0A939DDZ0_9GAMM</name>
<comment type="caution">
    <text evidence="2">The sequence shown here is derived from an EMBL/GenBank/DDBJ whole genome shotgun (WGS) entry which is preliminary data.</text>
</comment>
<dbReference type="Pfam" id="PF08818">
    <property type="entry name" value="DUF1801"/>
    <property type="match status" value="1"/>
</dbReference>
<dbReference type="Gene3D" id="3.90.1150.200">
    <property type="match status" value="1"/>
</dbReference>
<reference evidence="2" key="1">
    <citation type="submission" date="2021-02" db="EMBL/GenBank/DDBJ databases">
        <title>PHA producing bacteria isolated from coastal sediment in Guangdong, Shenzhen.</title>
        <authorList>
            <person name="Zheng W."/>
            <person name="Yu S."/>
            <person name="Huang Y."/>
        </authorList>
    </citation>
    <scope>NUCLEOTIDE SEQUENCE</scope>
    <source>
        <strain evidence="2">TN14-10</strain>
    </source>
</reference>
<dbReference type="InterPro" id="IPR014922">
    <property type="entry name" value="YdhG-like"/>
</dbReference>
<dbReference type="InterPro" id="IPR016786">
    <property type="entry name" value="YdeI_bac"/>
</dbReference>
<dbReference type="RefSeq" id="WP_206559924.1">
    <property type="nucleotide sequence ID" value="NZ_JAFKCZ010000005.1"/>
</dbReference>
<evidence type="ECO:0000313" key="3">
    <source>
        <dbReference type="Proteomes" id="UP000664303"/>
    </source>
</evidence>
<dbReference type="Pfam" id="PF13376">
    <property type="entry name" value="OmdA"/>
    <property type="match status" value="1"/>
</dbReference>
<dbReference type="EMBL" id="JAFKCZ010000005">
    <property type="protein sequence ID" value="MBN7796478.1"/>
    <property type="molecule type" value="Genomic_DNA"/>
</dbReference>
<dbReference type="Proteomes" id="UP000664303">
    <property type="component" value="Unassembled WGS sequence"/>
</dbReference>
<dbReference type="SUPFAM" id="SSF159888">
    <property type="entry name" value="YdhG-like"/>
    <property type="match status" value="1"/>
</dbReference>
<dbReference type="PIRSF" id="PIRSF021308">
    <property type="entry name" value="UCP021308"/>
    <property type="match status" value="1"/>
</dbReference>
<gene>
    <name evidence="2" type="ORF">JYP50_07745</name>
</gene>
<protein>
    <submittedName>
        <fullName evidence="2">YdeI/OmpD-associated family protein</fullName>
    </submittedName>
</protein>
<organism evidence="2 3">
    <name type="scientific">Parahaliea mediterranea</name>
    <dbReference type="NCBI Taxonomy" id="651086"/>
    <lineage>
        <taxon>Bacteria</taxon>
        <taxon>Pseudomonadati</taxon>
        <taxon>Pseudomonadota</taxon>
        <taxon>Gammaproteobacteria</taxon>
        <taxon>Cellvibrionales</taxon>
        <taxon>Halieaceae</taxon>
        <taxon>Parahaliea</taxon>
    </lineage>
</organism>
<keyword evidence="3" id="KW-1185">Reference proteome</keyword>
<evidence type="ECO:0000313" key="2">
    <source>
        <dbReference type="EMBL" id="MBN7796478.1"/>
    </source>
</evidence>
<sequence>MSATDTKVQALIDKAQWREERKKLRALLLDSQLEESVKWGKLCYSLNGANVAVIFGMKHYCAIGFFKGSLIDDAQALLVSPGENSQAMRQIRFTALADIDAQEGVIRDYIRRAIDVEKAGLQVDFKAKRELVAPEELQRKLDDEPTLKAAFAALTPGRQRAYILHFSAAKQARTRASRVEKCIPHILAGKGLNDR</sequence>